<organism evidence="18 19">
    <name type="scientific">Lederbergia galactosidilytica</name>
    <dbReference type="NCBI Taxonomy" id="217031"/>
    <lineage>
        <taxon>Bacteria</taxon>
        <taxon>Bacillati</taxon>
        <taxon>Bacillota</taxon>
        <taxon>Bacilli</taxon>
        <taxon>Bacillales</taxon>
        <taxon>Bacillaceae</taxon>
        <taxon>Lederbergia</taxon>
    </lineage>
</organism>
<dbReference type="SUPFAM" id="SSF57716">
    <property type="entry name" value="Glucocorticoid receptor-like (DNA-binding domain)"/>
    <property type="match status" value="1"/>
</dbReference>
<feature type="domain" description="Formamidopyrimidine-DNA glycosylase catalytic" evidence="17">
    <location>
        <begin position="2"/>
        <end position="115"/>
    </location>
</feature>
<dbReference type="SUPFAM" id="SSF46946">
    <property type="entry name" value="S13-like H2TH domain"/>
    <property type="match status" value="1"/>
</dbReference>
<dbReference type="PROSITE" id="PS51068">
    <property type="entry name" value="FPG_CAT"/>
    <property type="match status" value="1"/>
</dbReference>
<dbReference type="SMART" id="SM01232">
    <property type="entry name" value="H2TH"/>
    <property type="match status" value="1"/>
</dbReference>
<dbReference type="Pfam" id="PF01149">
    <property type="entry name" value="Fapy_DNA_glyco"/>
    <property type="match status" value="1"/>
</dbReference>
<evidence type="ECO:0000256" key="2">
    <source>
        <dbReference type="ARBA" id="ARBA00009409"/>
    </source>
</evidence>
<evidence type="ECO:0000256" key="7">
    <source>
        <dbReference type="ARBA" id="ARBA00022801"/>
    </source>
</evidence>
<feature type="binding site" evidence="15">
    <location>
        <position position="112"/>
    </location>
    <ligand>
        <name>DNA</name>
        <dbReference type="ChEBI" id="CHEBI:16991"/>
    </ligand>
</feature>
<evidence type="ECO:0000256" key="9">
    <source>
        <dbReference type="ARBA" id="ARBA00023125"/>
    </source>
</evidence>
<name>A0A0Q9XWK2_9BACI</name>
<dbReference type="CDD" id="cd08966">
    <property type="entry name" value="EcFpg-like_N"/>
    <property type="match status" value="1"/>
</dbReference>
<comment type="cofactor">
    <cofactor evidence="15">
        <name>Zn(2+)</name>
        <dbReference type="ChEBI" id="CHEBI:29105"/>
    </cofactor>
    <text evidence="15">Binds 1 zinc ion per subunit.</text>
</comment>
<keyword evidence="4 15" id="KW-0479">Metal-binding</keyword>
<dbReference type="PROSITE" id="PS01242">
    <property type="entry name" value="ZF_FPG_1"/>
    <property type="match status" value="1"/>
</dbReference>
<dbReference type="AlphaFoldDB" id="A0A0Q9XWK2"/>
<dbReference type="GO" id="GO:0008270">
    <property type="term" value="F:zinc ion binding"/>
    <property type="evidence" value="ECO:0007669"/>
    <property type="project" value="UniProtKB-UniRule"/>
</dbReference>
<evidence type="ECO:0000256" key="8">
    <source>
        <dbReference type="ARBA" id="ARBA00022833"/>
    </source>
</evidence>
<dbReference type="PROSITE" id="PS51066">
    <property type="entry name" value="ZF_FPG_2"/>
    <property type="match status" value="1"/>
</dbReference>
<keyword evidence="5 15" id="KW-0227">DNA damage</keyword>
<sequence>MPELPEVESVRRSLNELVAGKNIKNVSVHWPKIIKYPLEVEQFQDALQGQLIHTVERRGKFLIFQLDDYSLVSHLRMEGNYSLHHNEDSPDKHTHILFHFTDGYTLFYRDVRKFGTMHLFSKGTENDQLPLSKLGPEPFSDECTLEYLVENLSKTDRCIKAALLDQTIVSGLGNIYVDEVLIRSRIHPERVAKTLNKAEILPLLQEMKATLLESIEAGGSSVNSSVNSYMNSHGLSGTYQEKLKVYGKKGEPCSFCGTEIEKTKVAGRGTHFCPQCQIR</sequence>
<dbReference type="GO" id="GO:0003684">
    <property type="term" value="F:damaged DNA binding"/>
    <property type="evidence" value="ECO:0007669"/>
    <property type="project" value="InterPro"/>
</dbReference>
<dbReference type="InterPro" id="IPR015887">
    <property type="entry name" value="DNA_glyclase_Znf_dom_DNA_BS"/>
</dbReference>
<comment type="catalytic activity">
    <reaction evidence="14 15">
        <text>2'-deoxyribonucleotide-(2'-deoxyribose 5'-phosphate)-2'-deoxyribonucleotide-DNA = a 3'-end 2'-deoxyribonucleotide-(2,3-dehydro-2,3-deoxyribose 5'-phosphate)-DNA + a 5'-end 5'-phospho-2'-deoxyribonucleoside-DNA + H(+)</text>
        <dbReference type="Rhea" id="RHEA:66592"/>
        <dbReference type="Rhea" id="RHEA-COMP:13180"/>
        <dbReference type="Rhea" id="RHEA-COMP:16897"/>
        <dbReference type="Rhea" id="RHEA-COMP:17067"/>
        <dbReference type="ChEBI" id="CHEBI:15378"/>
        <dbReference type="ChEBI" id="CHEBI:136412"/>
        <dbReference type="ChEBI" id="CHEBI:157695"/>
        <dbReference type="ChEBI" id="CHEBI:167181"/>
        <dbReference type="EC" id="4.2.99.18"/>
    </reaction>
</comment>
<comment type="subunit">
    <text evidence="3 15">Monomer.</text>
</comment>
<gene>
    <name evidence="15" type="primary">mutM</name>
    <name evidence="15" type="synonym">fpg</name>
    <name evidence="18" type="ORF">ACA29_17630</name>
</gene>
<keyword evidence="13 15" id="KW-0326">Glycosidase</keyword>
<dbReference type="InterPro" id="IPR000214">
    <property type="entry name" value="Znf_DNA_glyclase/AP_lyase"/>
</dbReference>
<dbReference type="EC" id="4.2.99.18" evidence="15"/>
<evidence type="ECO:0000313" key="19">
    <source>
        <dbReference type="Proteomes" id="UP000053881"/>
    </source>
</evidence>
<evidence type="ECO:0000256" key="13">
    <source>
        <dbReference type="ARBA" id="ARBA00023295"/>
    </source>
</evidence>
<evidence type="ECO:0000256" key="11">
    <source>
        <dbReference type="ARBA" id="ARBA00023239"/>
    </source>
</evidence>
<dbReference type="PANTHER" id="PTHR22993">
    <property type="entry name" value="FORMAMIDOPYRIMIDINE-DNA GLYCOSYLASE"/>
    <property type="match status" value="1"/>
</dbReference>
<dbReference type="Pfam" id="PF06831">
    <property type="entry name" value="H2TH"/>
    <property type="match status" value="1"/>
</dbReference>
<keyword evidence="12 15" id="KW-0511">Multifunctional enzyme</keyword>
<dbReference type="NCBIfam" id="NF002211">
    <property type="entry name" value="PRK01103.1"/>
    <property type="match status" value="1"/>
</dbReference>
<dbReference type="GO" id="GO:0006284">
    <property type="term" value="P:base-excision repair"/>
    <property type="evidence" value="ECO:0007669"/>
    <property type="project" value="InterPro"/>
</dbReference>
<dbReference type="Gene3D" id="3.20.190.10">
    <property type="entry name" value="MutM-like, N-terminal"/>
    <property type="match status" value="1"/>
</dbReference>
<feature type="active site" description="Proton donor; for delta-elimination activity" evidence="15">
    <location>
        <position position="268"/>
    </location>
</feature>
<dbReference type="InterPro" id="IPR012319">
    <property type="entry name" value="FPG_cat"/>
</dbReference>
<evidence type="ECO:0000256" key="4">
    <source>
        <dbReference type="ARBA" id="ARBA00022723"/>
    </source>
</evidence>
<dbReference type="Proteomes" id="UP000053881">
    <property type="component" value="Unassembled WGS sequence"/>
</dbReference>
<dbReference type="InterPro" id="IPR035937">
    <property type="entry name" value="FPG_N"/>
</dbReference>
<evidence type="ECO:0000259" key="17">
    <source>
        <dbReference type="PROSITE" id="PS51068"/>
    </source>
</evidence>
<comment type="caution">
    <text evidence="18">The sequence shown here is derived from an EMBL/GenBank/DDBJ whole genome shotgun (WGS) entry which is preliminary data.</text>
</comment>
<dbReference type="FunFam" id="3.20.190.10:FF:000001">
    <property type="entry name" value="Formamidopyrimidine-DNA glycosylase"/>
    <property type="match status" value="1"/>
</dbReference>
<evidence type="ECO:0000256" key="14">
    <source>
        <dbReference type="ARBA" id="ARBA00044632"/>
    </source>
</evidence>
<feature type="binding site" evidence="15">
    <location>
        <position position="93"/>
    </location>
    <ligand>
        <name>DNA</name>
        <dbReference type="ChEBI" id="CHEBI:16991"/>
    </ligand>
</feature>
<keyword evidence="6 15" id="KW-0863">Zinc-finger</keyword>
<protein>
    <recommendedName>
        <fullName evidence="15">Formamidopyrimidine-DNA glycosylase</fullName>
        <shortName evidence="15">Fapy-DNA glycosylase</shortName>
        <ecNumber evidence="15">3.2.2.23</ecNumber>
    </recommendedName>
    <alternativeName>
        <fullName evidence="15">DNA-(apurinic or apyrimidinic site) lyase MutM</fullName>
        <shortName evidence="15">AP lyase MutM</shortName>
        <ecNumber evidence="15">4.2.99.18</ecNumber>
    </alternativeName>
</protein>
<keyword evidence="7 15" id="KW-0378">Hydrolase</keyword>
<proteinExistence type="inferred from homology"/>
<keyword evidence="8 15" id="KW-0862">Zinc</keyword>
<reference evidence="18 19" key="1">
    <citation type="submission" date="2015-06" db="EMBL/GenBank/DDBJ databases">
        <title>Genome sequencing project of Bacillus galactosidilyticus PL133.</title>
        <authorList>
            <person name="Gaiero J."/>
            <person name="Nicol R."/>
            <person name="Habash M."/>
        </authorList>
    </citation>
    <scope>NUCLEOTIDE SEQUENCE [LARGE SCALE GENOMIC DNA]</scope>
    <source>
        <strain evidence="18 19">PL133</strain>
    </source>
</reference>
<dbReference type="InterPro" id="IPR010979">
    <property type="entry name" value="Ribosomal_uS13-like_H2TH"/>
</dbReference>
<evidence type="ECO:0000256" key="5">
    <source>
        <dbReference type="ARBA" id="ARBA00022763"/>
    </source>
</evidence>
<dbReference type="HAMAP" id="MF_00103">
    <property type="entry name" value="Fapy_DNA_glycosyl"/>
    <property type="match status" value="1"/>
</dbReference>
<dbReference type="InterPro" id="IPR015886">
    <property type="entry name" value="H2TH_FPG"/>
</dbReference>
<feature type="active site" description="Proton donor; for beta-elimination activity" evidence="15">
    <location>
        <position position="60"/>
    </location>
</feature>
<evidence type="ECO:0000256" key="15">
    <source>
        <dbReference type="HAMAP-Rule" id="MF_00103"/>
    </source>
</evidence>
<feature type="domain" description="FPG-type" evidence="16">
    <location>
        <begin position="244"/>
        <end position="278"/>
    </location>
</feature>
<dbReference type="Pfam" id="PF06827">
    <property type="entry name" value="zf-FPG_IleRS"/>
    <property type="match status" value="1"/>
</dbReference>
<evidence type="ECO:0000259" key="16">
    <source>
        <dbReference type="PROSITE" id="PS51066"/>
    </source>
</evidence>
<dbReference type="Gene3D" id="1.10.8.50">
    <property type="match status" value="1"/>
</dbReference>
<dbReference type="PANTHER" id="PTHR22993:SF9">
    <property type="entry name" value="FORMAMIDOPYRIMIDINE-DNA GLYCOSYLASE"/>
    <property type="match status" value="1"/>
</dbReference>
<dbReference type="InterPro" id="IPR020629">
    <property type="entry name" value="FPG_Glyclase"/>
</dbReference>
<evidence type="ECO:0000256" key="1">
    <source>
        <dbReference type="ARBA" id="ARBA00001668"/>
    </source>
</evidence>
<comment type="similarity">
    <text evidence="2 15">Belongs to the FPG family.</text>
</comment>
<dbReference type="SMART" id="SM00898">
    <property type="entry name" value="Fapy_DNA_glyco"/>
    <property type="match status" value="1"/>
</dbReference>
<dbReference type="NCBIfam" id="TIGR00577">
    <property type="entry name" value="fpg"/>
    <property type="match status" value="1"/>
</dbReference>
<keyword evidence="10 15" id="KW-0234">DNA repair</keyword>
<keyword evidence="11 15" id="KW-0456">Lyase</keyword>
<dbReference type="GO" id="GO:0034039">
    <property type="term" value="F:8-oxo-7,8-dihydroguanine DNA N-glycosylase activity"/>
    <property type="evidence" value="ECO:0007669"/>
    <property type="project" value="TreeGrafter"/>
</dbReference>
<dbReference type="GO" id="GO:0003690">
    <property type="term" value="F:double-stranded DNA binding"/>
    <property type="evidence" value="ECO:0007669"/>
    <property type="project" value="UniProtKB-ARBA"/>
</dbReference>
<feature type="active site" description="Proton donor" evidence="15">
    <location>
        <position position="3"/>
    </location>
</feature>
<evidence type="ECO:0000256" key="12">
    <source>
        <dbReference type="ARBA" id="ARBA00023268"/>
    </source>
</evidence>
<feature type="active site" description="Schiff-base intermediate with DNA" evidence="15">
    <location>
        <position position="2"/>
    </location>
</feature>
<evidence type="ECO:0000256" key="3">
    <source>
        <dbReference type="ARBA" id="ARBA00011245"/>
    </source>
</evidence>
<keyword evidence="9 15" id="KW-0238">DNA-binding</keyword>
<comment type="catalytic activity">
    <reaction evidence="1 15">
        <text>Hydrolysis of DNA containing ring-opened 7-methylguanine residues, releasing 2,6-diamino-4-hydroxy-5-(N-methyl)formamidopyrimidine.</text>
        <dbReference type="EC" id="3.2.2.23"/>
    </reaction>
</comment>
<dbReference type="GO" id="GO:0140078">
    <property type="term" value="F:class I DNA-(apurinic or apyrimidinic site) endonuclease activity"/>
    <property type="evidence" value="ECO:0007669"/>
    <property type="project" value="UniProtKB-EC"/>
</dbReference>
<evidence type="ECO:0000256" key="10">
    <source>
        <dbReference type="ARBA" id="ARBA00023204"/>
    </source>
</evidence>
<evidence type="ECO:0000313" key="18">
    <source>
        <dbReference type="EMBL" id="KRG11513.1"/>
    </source>
</evidence>
<dbReference type="InterPro" id="IPR010663">
    <property type="entry name" value="Znf_FPG/IleRS"/>
</dbReference>
<dbReference type="FunFam" id="1.10.8.50:FF:000003">
    <property type="entry name" value="Formamidopyrimidine-DNA glycosylase"/>
    <property type="match status" value="1"/>
</dbReference>
<dbReference type="SUPFAM" id="SSF81624">
    <property type="entry name" value="N-terminal domain of MutM-like DNA repair proteins"/>
    <property type="match status" value="1"/>
</dbReference>
<evidence type="ECO:0000256" key="6">
    <source>
        <dbReference type="ARBA" id="ARBA00022771"/>
    </source>
</evidence>
<dbReference type="EMBL" id="LGPB01000123">
    <property type="protein sequence ID" value="KRG11513.1"/>
    <property type="molecule type" value="Genomic_DNA"/>
</dbReference>
<dbReference type="PATRIC" id="fig|217031.4.peg.5973"/>
<comment type="function">
    <text evidence="15">Involved in base excision repair of DNA damaged by oxidation or by mutagenic agents. Acts as DNA glycosylase that recognizes and removes damaged bases. Has a preference for oxidized purines, such as 7,8-dihydro-8-oxoguanine (8-oxoG). Has AP (apurinic/apyrimidinic) lyase activity and introduces nicks in the DNA strand. Cleaves the DNA backbone by beta-delta elimination to generate a single-strand break at the site of the removed base with both 3'- and 5'-phosphates.</text>
</comment>
<accession>A0A0Q9XWK2</accession>
<comment type="caution">
    <text evidence="15">Lacks conserved residue(s) required for the propagation of feature annotation.</text>
</comment>
<dbReference type="EC" id="3.2.2.23" evidence="15"/>